<keyword evidence="1" id="KW-0812">Transmembrane</keyword>
<keyword evidence="1" id="KW-0472">Membrane</keyword>
<evidence type="ECO:0000313" key="3">
    <source>
        <dbReference type="Proteomes" id="UP000030960"/>
    </source>
</evidence>
<dbReference type="RefSeq" id="WP_043145596.1">
    <property type="nucleotide sequence ID" value="NZ_JSUQ01000022.1"/>
</dbReference>
<keyword evidence="3" id="KW-1185">Reference proteome</keyword>
<sequence length="168" mass="18436">MLDTVILALCGANLFFMAAWMTVGALENLFHPFLNETYTAEVMDMARMREDYPEAYVHVAYRRLTNTRLRKWLFGVIVAFELLAMVLLWAAAVCVLLALLGVASVATALALGLVGAGAFSSVWAGFLVAGNYFCYWFGHEGGQNTHFQMLQWGMLSTIVLIAASVALA</sequence>
<dbReference type="Pfam" id="PF09933">
    <property type="entry name" value="DUF2165"/>
    <property type="match status" value="1"/>
</dbReference>
<name>A0A0B3SJJ8_9RHOB</name>
<feature type="transmembrane region" description="Helical" evidence="1">
    <location>
        <begin position="108"/>
        <end position="137"/>
    </location>
</feature>
<comment type="caution">
    <text evidence="2">The sequence shown here is derived from an EMBL/GenBank/DDBJ whole genome shotgun (WGS) entry which is preliminary data.</text>
</comment>
<organism evidence="2 3">
    <name type="scientific">Mameliella alba</name>
    <dbReference type="NCBI Taxonomy" id="561184"/>
    <lineage>
        <taxon>Bacteria</taxon>
        <taxon>Pseudomonadati</taxon>
        <taxon>Pseudomonadota</taxon>
        <taxon>Alphaproteobacteria</taxon>
        <taxon>Rhodobacterales</taxon>
        <taxon>Roseobacteraceae</taxon>
        <taxon>Mameliella</taxon>
    </lineage>
</organism>
<reference evidence="2 3" key="1">
    <citation type="submission" date="2014-10" db="EMBL/GenBank/DDBJ databases">
        <title>Genome sequence of Ponticoccus sp. strain UMTAT08 isolated from clonal culture of toxic dinoflagellate Alexandrium tamiyavanichii.</title>
        <authorList>
            <person name="Gan H.Y."/>
            <person name="Muhd D.-D."/>
            <person name="Mohd Noor M.E."/>
            <person name="Yeong Y.S."/>
            <person name="Usup G."/>
        </authorList>
    </citation>
    <scope>NUCLEOTIDE SEQUENCE [LARGE SCALE GENOMIC DNA]</scope>
    <source>
        <strain evidence="2 3">UMTAT08</strain>
    </source>
</reference>
<dbReference type="EMBL" id="JSUQ01000022">
    <property type="protein sequence ID" value="KHQ50749.1"/>
    <property type="molecule type" value="Genomic_DNA"/>
</dbReference>
<keyword evidence="1" id="KW-1133">Transmembrane helix</keyword>
<evidence type="ECO:0000256" key="1">
    <source>
        <dbReference type="SAM" id="Phobius"/>
    </source>
</evidence>
<dbReference type="InterPro" id="IPR018681">
    <property type="entry name" value="DUF2165_transmembrane"/>
</dbReference>
<protein>
    <recommendedName>
        <fullName evidence="4">Small integral membrane protein</fullName>
    </recommendedName>
</protein>
<dbReference type="OrthoDB" id="7850916at2"/>
<dbReference type="PATRIC" id="fig|1515334.3.peg.4698"/>
<dbReference type="AlphaFoldDB" id="A0A0B3SJJ8"/>
<feature type="transmembrane region" description="Helical" evidence="1">
    <location>
        <begin position="149"/>
        <end position="167"/>
    </location>
</feature>
<feature type="transmembrane region" description="Helical" evidence="1">
    <location>
        <begin position="6"/>
        <end position="26"/>
    </location>
</feature>
<accession>A0A0B3SJJ8</accession>
<evidence type="ECO:0008006" key="4">
    <source>
        <dbReference type="Google" id="ProtNLM"/>
    </source>
</evidence>
<dbReference type="STRING" id="561184.SAMN05216376_11183"/>
<proteinExistence type="predicted"/>
<feature type="transmembrane region" description="Helical" evidence="1">
    <location>
        <begin position="72"/>
        <end position="102"/>
    </location>
</feature>
<gene>
    <name evidence="2" type="ORF">OA50_04673</name>
</gene>
<dbReference type="Proteomes" id="UP000030960">
    <property type="component" value="Unassembled WGS sequence"/>
</dbReference>
<evidence type="ECO:0000313" key="2">
    <source>
        <dbReference type="EMBL" id="KHQ50749.1"/>
    </source>
</evidence>